<feature type="compositionally biased region" description="Pro residues" evidence="1">
    <location>
        <begin position="1233"/>
        <end position="1244"/>
    </location>
</feature>
<feature type="compositionally biased region" description="Pro residues" evidence="1">
    <location>
        <begin position="781"/>
        <end position="792"/>
    </location>
</feature>
<dbReference type="CDD" id="cd09917">
    <property type="entry name" value="F-box_SF"/>
    <property type="match status" value="1"/>
</dbReference>
<feature type="compositionally biased region" description="Basic and acidic residues" evidence="1">
    <location>
        <begin position="1473"/>
        <end position="1499"/>
    </location>
</feature>
<name>A0A9P4WYB6_9PLEO</name>
<dbReference type="SUPFAM" id="SSF81383">
    <property type="entry name" value="F-box domain"/>
    <property type="match status" value="1"/>
</dbReference>
<evidence type="ECO:0000259" key="2">
    <source>
        <dbReference type="Pfam" id="PF00646"/>
    </source>
</evidence>
<feature type="compositionally biased region" description="Basic and acidic residues" evidence="1">
    <location>
        <begin position="1334"/>
        <end position="1345"/>
    </location>
</feature>
<feature type="compositionally biased region" description="Pro residues" evidence="1">
    <location>
        <begin position="1209"/>
        <end position="1218"/>
    </location>
</feature>
<proteinExistence type="predicted"/>
<evidence type="ECO:0000256" key="1">
    <source>
        <dbReference type="SAM" id="MobiDB-lite"/>
    </source>
</evidence>
<evidence type="ECO:0008006" key="6">
    <source>
        <dbReference type="Google" id="ProtNLM"/>
    </source>
</evidence>
<evidence type="ECO:0000313" key="5">
    <source>
        <dbReference type="Proteomes" id="UP000758155"/>
    </source>
</evidence>
<feature type="domain" description="F-box" evidence="2">
    <location>
        <begin position="70"/>
        <end position="104"/>
    </location>
</feature>
<dbReference type="InterPro" id="IPR001810">
    <property type="entry name" value="F-box_dom"/>
</dbReference>
<feature type="compositionally biased region" description="Basic and acidic residues" evidence="1">
    <location>
        <begin position="1092"/>
        <end position="1101"/>
    </location>
</feature>
<organism evidence="4 5">
    <name type="scientific">Didymella heteroderae</name>
    <dbReference type="NCBI Taxonomy" id="1769908"/>
    <lineage>
        <taxon>Eukaryota</taxon>
        <taxon>Fungi</taxon>
        <taxon>Dikarya</taxon>
        <taxon>Ascomycota</taxon>
        <taxon>Pezizomycotina</taxon>
        <taxon>Dothideomycetes</taxon>
        <taxon>Pleosporomycetidae</taxon>
        <taxon>Pleosporales</taxon>
        <taxon>Pleosporineae</taxon>
        <taxon>Didymellaceae</taxon>
        <taxon>Didymella</taxon>
    </lineage>
</organism>
<feature type="compositionally biased region" description="Basic and acidic residues" evidence="1">
    <location>
        <begin position="1070"/>
        <end position="1083"/>
    </location>
</feature>
<evidence type="ECO:0000259" key="3">
    <source>
        <dbReference type="Pfam" id="PF25422"/>
    </source>
</evidence>
<dbReference type="InterPro" id="IPR036047">
    <property type="entry name" value="F-box-like_dom_sf"/>
</dbReference>
<dbReference type="Pfam" id="PF00646">
    <property type="entry name" value="F-box"/>
    <property type="match status" value="1"/>
</dbReference>
<dbReference type="EMBL" id="SWKV01000004">
    <property type="protein sequence ID" value="KAF3046440.1"/>
    <property type="molecule type" value="Genomic_DNA"/>
</dbReference>
<feature type="region of interest" description="Disordered" evidence="1">
    <location>
        <begin position="1129"/>
        <end position="1422"/>
    </location>
</feature>
<feature type="region of interest" description="Disordered" evidence="1">
    <location>
        <begin position="304"/>
        <end position="347"/>
    </location>
</feature>
<feature type="region of interest" description="Disordered" evidence="1">
    <location>
        <begin position="21"/>
        <end position="57"/>
    </location>
</feature>
<sequence length="1523" mass="170127">MYERESSVASSVDFYESEGKLNASSGQMHNDASAGKRKAETASSAADKKRKLDTNVSPSISPQLRNCAGLPPAVWQHIFSFCSLADLGRLIQVNRSFHSYLTDVSAVSLSMTENSCLHLSLSEALWASARNAYNSNAPKPLAGLTELQMWQLVWSKRCQFCNKLDTTTPGEKLWQQGPGEAGVRTVWPFAIRACGPCLMQHCQTDASLLFSAASALRPALPFALITADQNYIPAHALQSTTTPATLEIGKYYYRKHVADITQEMNDALALGPAAAEEWAKGLEARGKQRMKAAEIWERWSVKNKDAKPAAPVTRSPAAAPRKPSRSPKRQTVSPIIHAPVPAKPASKYSPDVSVAVMRGGRVRRFTNTPPMPNLTAAAPNTHFAHQRPPTIPPNVFTPQPGLTGSAQPNQQRNLHDANEAKATRKTDIERRCQQMNPPIAPNILRHMDAFKAAIQISQPMNDYAWSVLQPRLIANLPAAQQAEADHVSRVALLPTKTADRRHQDANSKEAKEAMDREWEESQRPIRDRLSVIADDFINRDWDHGKALTYENSPKFAADLLIYVRRTYYGDANGSTAALQPSMEGAFSDRRPPLVLENMKWVYDNKLKPLTEQYRRELFLCHGNDCDQASRLFGFEGVIQHYGAKHTTTFSSGNIVVAWREAEWPEETPFHPDPISMKHAPHGSSNATGYGGFYGGFSRAGTSTPHMPTHMPPHMPQASPGPYQYAGYNGPYAPPQVPYDYSQVYGAPTEGHPYHSMGPPGYGHHPGGPSYMPSPAVINPAVAPPPAMPPPPHGIVDPASNGEDSNHSTASFDKEVSTIIGLAQDMWKQTSGIKDMPNSLRIYVLLHRVISKFHIEFNYEPNLNHFIGALSNHEISKALKNAPGLSCKACQLQSNHHLTGAYYTKPEERRTYTVLTLFQHFRSQHLAPNPSGIGYGQAPTALDWKEEMIELPSERIISGLIHAPGMDDEKLLMIATTFPSLFPHPLPTIGKIEDDGLTSPASSGPMKDALRASGTPGVALERSSLHAGATRTESPGPSKPTEDGDAPECPSTAAGRSTQAPGLGSRKRSHRDTPPEQRGERYYGEPRYYLARDQPDDGYPRREYVEYAPSPRVYHAAPVYEEYSGRRTGFREADSYYGPPREEVIYARPHEGHSRQYSTHLRQVRYAEDDGQDPSETRPREASGPRGQSAADRFLDEFVPGQPTGSEEQPQPPPRPDSGPPISAYEGEDNVRYTPPPPNAPPPSEPETQARPLAPPQQPPSTVSNQSRYEAPPNGRHIPTPDSVGPPPPRRPGPQRRRDRPHEHRMPSRYYRYMSVAAREEPYGRAPSITRSQRTRYEEQRRRIDEAETPQPTTERDRAYEPTYSREHSVDHASPEHFYPPARPEPRGYVSVQDRTHHFSPPRYHRYEDPRGPPPPVYYDDGYGQPEYEIVRVRGDYRQPRPYMGEYRQPAPVRYEPYHDPYMYERPPPQRYNSRPEEYVYYEDRERDRPPPRRPVHDSEVEPLEPPPVGVKIEVATPAPGIQD</sequence>
<accession>A0A9P4WYB6</accession>
<dbReference type="Pfam" id="PF25422">
    <property type="entry name" value="DUF7892"/>
    <property type="match status" value="1"/>
</dbReference>
<feature type="region of interest" description="Disordered" evidence="1">
    <location>
        <begin position="760"/>
        <end position="808"/>
    </location>
</feature>
<evidence type="ECO:0000313" key="4">
    <source>
        <dbReference type="EMBL" id="KAF3046440.1"/>
    </source>
</evidence>
<feature type="compositionally biased region" description="Basic and acidic residues" evidence="1">
    <location>
        <begin position="413"/>
        <end position="426"/>
    </location>
</feature>
<feature type="compositionally biased region" description="Basic and acidic residues" evidence="1">
    <location>
        <begin position="497"/>
        <end position="519"/>
    </location>
</feature>
<comment type="caution">
    <text evidence="4">The sequence shown here is derived from an EMBL/GenBank/DDBJ whole genome shotgun (WGS) entry which is preliminary data.</text>
</comment>
<feature type="region of interest" description="Disordered" evidence="1">
    <location>
        <begin position="494"/>
        <end position="519"/>
    </location>
</feature>
<feature type="region of interest" description="Disordered" evidence="1">
    <location>
        <begin position="991"/>
        <end position="1101"/>
    </location>
</feature>
<keyword evidence="5" id="KW-1185">Reference proteome</keyword>
<reference evidence="4" key="1">
    <citation type="submission" date="2019-04" db="EMBL/GenBank/DDBJ databases">
        <title>Sequencing of skin fungus with MAO and IRED activity.</title>
        <authorList>
            <person name="Marsaioli A.J."/>
            <person name="Bonatto J.M.C."/>
            <person name="Reis Junior O."/>
        </authorList>
    </citation>
    <scope>NUCLEOTIDE SEQUENCE</scope>
    <source>
        <strain evidence="4">28M1</strain>
    </source>
</reference>
<feature type="region of interest" description="Disordered" evidence="1">
    <location>
        <begin position="403"/>
        <end position="426"/>
    </location>
</feature>
<feature type="domain" description="DUF7892" evidence="3">
    <location>
        <begin position="810"/>
        <end position="975"/>
    </location>
</feature>
<feature type="compositionally biased region" description="Basic and acidic residues" evidence="1">
    <location>
        <begin position="1353"/>
        <end position="1374"/>
    </location>
</feature>
<gene>
    <name evidence="4" type="ORF">E8E12_009132</name>
</gene>
<feature type="compositionally biased region" description="Polar residues" evidence="1">
    <location>
        <begin position="403"/>
        <end position="412"/>
    </location>
</feature>
<feature type="compositionally biased region" description="Basic and acidic residues" evidence="1">
    <location>
        <begin position="1129"/>
        <end position="1153"/>
    </location>
</feature>
<feature type="region of interest" description="Disordered" evidence="1">
    <location>
        <begin position="1457"/>
        <end position="1523"/>
    </location>
</feature>
<dbReference type="Proteomes" id="UP000758155">
    <property type="component" value="Unassembled WGS sequence"/>
</dbReference>
<dbReference type="InterPro" id="IPR057214">
    <property type="entry name" value="DUF7892"/>
</dbReference>
<protein>
    <recommendedName>
        <fullName evidence="6">F-box domain-containing protein</fullName>
    </recommendedName>
</protein>
<feature type="compositionally biased region" description="Low complexity" evidence="1">
    <location>
        <begin position="766"/>
        <end position="780"/>
    </location>
</feature>
<dbReference type="OrthoDB" id="2322499at2759"/>